<protein>
    <recommendedName>
        <fullName evidence="2">BTB domain-containing protein</fullName>
    </recommendedName>
</protein>
<dbReference type="CDD" id="cd18186">
    <property type="entry name" value="BTB_POZ_ZBTB_KLHL-like"/>
    <property type="match status" value="1"/>
</dbReference>
<reference evidence="3" key="1">
    <citation type="submission" date="2023-08" db="EMBL/GenBank/DDBJ databases">
        <authorList>
            <person name="Audoor S."/>
            <person name="Bilcke G."/>
        </authorList>
    </citation>
    <scope>NUCLEOTIDE SEQUENCE</scope>
</reference>
<evidence type="ECO:0000259" key="2">
    <source>
        <dbReference type="PROSITE" id="PS50097"/>
    </source>
</evidence>
<feature type="compositionally biased region" description="Low complexity" evidence="1">
    <location>
        <begin position="399"/>
        <end position="420"/>
    </location>
</feature>
<evidence type="ECO:0000256" key="1">
    <source>
        <dbReference type="SAM" id="MobiDB-lite"/>
    </source>
</evidence>
<dbReference type="PROSITE" id="PS50097">
    <property type="entry name" value="BTB"/>
    <property type="match status" value="1"/>
</dbReference>
<feature type="domain" description="BTB" evidence="2">
    <location>
        <begin position="34"/>
        <end position="94"/>
    </location>
</feature>
<gene>
    <name evidence="3" type="ORF">CYCCA115_LOCUS20991</name>
</gene>
<dbReference type="Pfam" id="PF00651">
    <property type="entry name" value="BTB"/>
    <property type="match status" value="1"/>
</dbReference>
<dbReference type="Proteomes" id="UP001295423">
    <property type="component" value="Unassembled WGS sequence"/>
</dbReference>
<dbReference type="InterPro" id="IPR011333">
    <property type="entry name" value="SKP1/BTB/POZ_sf"/>
</dbReference>
<accession>A0AAD2PX65</accession>
<dbReference type="InterPro" id="IPR000210">
    <property type="entry name" value="BTB/POZ_dom"/>
</dbReference>
<dbReference type="EMBL" id="CAKOGP040002202">
    <property type="protein sequence ID" value="CAJ1965187.1"/>
    <property type="molecule type" value="Genomic_DNA"/>
</dbReference>
<organism evidence="3 4">
    <name type="scientific">Cylindrotheca closterium</name>
    <dbReference type="NCBI Taxonomy" id="2856"/>
    <lineage>
        <taxon>Eukaryota</taxon>
        <taxon>Sar</taxon>
        <taxon>Stramenopiles</taxon>
        <taxon>Ochrophyta</taxon>
        <taxon>Bacillariophyta</taxon>
        <taxon>Bacillariophyceae</taxon>
        <taxon>Bacillariophycidae</taxon>
        <taxon>Bacillariales</taxon>
        <taxon>Bacillariaceae</taxon>
        <taxon>Cylindrotheca</taxon>
    </lineage>
</organism>
<dbReference type="Gene3D" id="3.30.710.10">
    <property type="entry name" value="Potassium Channel Kv1.1, Chain A"/>
    <property type="match status" value="1"/>
</dbReference>
<comment type="caution">
    <text evidence="3">The sequence shown here is derived from an EMBL/GenBank/DDBJ whole genome shotgun (WGS) entry which is preliminary data.</text>
</comment>
<feature type="region of interest" description="Disordered" evidence="1">
    <location>
        <begin position="1"/>
        <end position="25"/>
    </location>
</feature>
<keyword evidence="4" id="KW-1185">Reference proteome</keyword>
<sequence>MSTRKAAEISASSSSSNDENEHTPVAKKLKCSSTDLIIRLGQEKYEFHCHAVLMANHSDFIDATLASPMRESQTRIIDLPDISPRIWGLMMEILDSPPTMTPIAKNMDDLILAAEKFDQYQFVNGFAVCGTHVALAFQAFSKMFVAEPLRVGQRMTRFIEYALKCDKIQLKLSNTAITSFFRRAINLPQERGNHYGGLIFSKEQLQKLAPLIAEENLLGDQWTKEEILCPLFPKYYLAATLKEYEEKRFGPLHKHKPMKLAILRLVQSSSKKYNVAALQKTTALPVTTPSFAGTPQQNDGAVWSEELQNSRLVLRKTMQGNWVIAVSRNQNNEGNRNNWRILWISPMSINCVNVPPMKPWCRVDDGAPTGTLSIFMGSQGSGPLPAAMGGRAVNGTNGGDDAAADAPAANNGNDNNNNGANGNGNAGAGNVRPGPPPLELQHPIN</sequence>
<name>A0AAD2PX65_9STRA</name>
<feature type="region of interest" description="Disordered" evidence="1">
    <location>
        <begin position="386"/>
        <end position="445"/>
    </location>
</feature>
<evidence type="ECO:0000313" key="4">
    <source>
        <dbReference type="Proteomes" id="UP001295423"/>
    </source>
</evidence>
<proteinExistence type="predicted"/>
<dbReference type="SUPFAM" id="SSF54695">
    <property type="entry name" value="POZ domain"/>
    <property type="match status" value="1"/>
</dbReference>
<evidence type="ECO:0000313" key="3">
    <source>
        <dbReference type="EMBL" id="CAJ1965187.1"/>
    </source>
</evidence>
<dbReference type="AlphaFoldDB" id="A0AAD2PX65"/>